<dbReference type="PANTHER" id="PTHR43340">
    <property type="entry name" value="HYPOXANTHINE-GUANINE PHOSPHORIBOSYLTRANSFERASE"/>
    <property type="match status" value="1"/>
</dbReference>
<evidence type="ECO:0000256" key="7">
    <source>
        <dbReference type="ARBA" id="ARBA00022676"/>
    </source>
</evidence>
<dbReference type="Gene3D" id="3.40.50.2020">
    <property type="match status" value="1"/>
</dbReference>
<protein>
    <recommendedName>
        <fullName evidence="5 15">Hypoxanthine phosphoribosyltransferase</fullName>
        <ecNumber evidence="5 15">2.4.2.8</ecNumber>
    </recommendedName>
</protein>
<gene>
    <name evidence="17" type="ORF">A2572_04800</name>
</gene>
<dbReference type="GO" id="GO:0000287">
    <property type="term" value="F:magnesium ion binding"/>
    <property type="evidence" value="ECO:0007669"/>
    <property type="project" value="TreeGrafter"/>
</dbReference>
<evidence type="ECO:0000256" key="14">
    <source>
        <dbReference type="ARBA" id="ARBA00049402"/>
    </source>
</evidence>
<dbReference type="EMBL" id="MFAQ01000012">
    <property type="protein sequence ID" value="OGD83588.1"/>
    <property type="molecule type" value="Genomic_DNA"/>
</dbReference>
<feature type="domain" description="Phosphoribosyltransferase" evidence="16">
    <location>
        <begin position="19"/>
        <end position="175"/>
    </location>
</feature>
<dbReference type="Proteomes" id="UP000179237">
    <property type="component" value="Unassembled WGS sequence"/>
</dbReference>
<dbReference type="EC" id="2.4.2.8" evidence="5 15"/>
<reference evidence="17 18" key="1">
    <citation type="journal article" date="2016" name="Nat. Commun.">
        <title>Thousands of microbial genomes shed light on interconnected biogeochemical processes in an aquifer system.</title>
        <authorList>
            <person name="Anantharaman K."/>
            <person name="Brown C.T."/>
            <person name="Hug L.A."/>
            <person name="Sharon I."/>
            <person name="Castelle C.J."/>
            <person name="Probst A.J."/>
            <person name="Thomas B.C."/>
            <person name="Singh A."/>
            <person name="Wilkins M.J."/>
            <person name="Karaoz U."/>
            <person name="Brodie E.L."/>
            <person name="Williams K.H."/>
            <person name="Hubbard S.S."/>
            <person name="Banfield J.F."/>
        </authorList>
    </citation>
    <scope>NUCLEOTIDE SEQUENCE [LARGE SCALE GENOMIC DNA]</scope>
</reference>
<dbReference type="InterPro" id="IPR050408">
    <property type="entry name" value="HGPRT"/>
</dbReference>
<name>A0A1F5FVE4_9BACT</name>
<keyword evidence="9 15" id="KW-0479">Metal-binding</keyword>
<evidence type="ECO:0000256" key="12">
    <source>
        <dbReference type="ARBA" id="ARBA00022842"/>
    </source>
</evidence>
<dbReference type="CDD" id="cd06223">
    <property type="entry name" value="PRTases_typeI"/>
    <property type="match status" value="1"/>
</dbReference>
<dbReference type="AlphaFoldDB" id="A0A1F5FVE4"/>
<dbReference type="GO" id="GO:0005829">
    <property type="term" value="C:cytosol"/>
    <property type="evidence" value="ECO:0007669"/>
    <property type="project" value="TreeGrafter"/>
</dbReference>
<dbReference type="InterPro" id="IPR000836">
    <property type="entry name" value="PRTase_dom"/>
</dbReference>
<evidence type="ECO:0000256" key="5">
    <source>
        <dbReference type="ARBA" id="ARBA00011895"/>
    </source>
</evidence>
<keyword evidence="12 15" id="KW-0460">Magnesium</keyword>
<evidence type="ECO:0000256" key="2">
    <source>
        <dbReference type="ARBA" id="ARBA00004496"/>
    </source>
</evidence>
<proteinExistence type="inferred from homology"/>
<evidence type="ECO:0000259" key="16">
    <source>
        <dbReference type="Pfam" id="PF00156"/>
    </source>
</evidence>
<evidence type="ECO:0000256" key="15">
    <source>
        <dbReference type="RuleBase" id="RU364099"/>
    </source>
</evidence>
<keyword evidence="11 15" id="KW-0547">Nucleotide-binding</keyword>
<keyword evidence="10 15" id="KW-0660">Purine salvage</keyword>
<comment type="caution">
    <text evidence="17">The sequence shown here is derived from an EMBL/GenBank/DDBJ whole genome shotgun (WGS) entry which is preliminary data.</text>
</comment>
<dbReference type="NCBIfam" id="TIGR01203">
    <property type="entry name" value="HGPRTase"/>
    <property type="match status" value="1"/>
</dbReference>
<dbReference type="InterPro" id="IPR005904">
    <property type="entry name" value="Hxn_phspho_trans"/>
</dbReference>
<evidence type="ECO:0000313" key="17">
    <source>
        <dbReference type="EMBL" id="OGD83588.1"/>
    </source>
</evidence>
<comment type="catalytic activity">
    <reaction evidence="14">
        <text>IMP + diphosphate = hypoxanthine + 5-phospho-alpha-D-ribose 1-diphosphate</text>
        <dbReference type="Rhea" id="RHEA:17973"/>
        <dbReference type="ChEBI" id="CHEBI:17368"/>
        <dbReference type="ChEBI" id="CHEBI:33019"/>
        <dbReference type="ChEBI" id="CHEBI:58017"/>
        <dbReference type="ChEBI" id="CHEBI:58053"/>
        <dbReference type="EC" id="2.4.2.8"/>
    </reaction>
    <physiologicalReaction direction="right-to-left" evidence="14">
        <dbReference type="Rhea" id="RHEA:17975"/>
    </physiologicalReaction>
</comment>
<dbReference type="SUPFAM" id="SSF53271">
    <property type="entry name" value="PRTase-like"/>
    <property type="match status" value="1"/>
</dbReference>
<comment type="subcellular location">
    <subcellularLocation>
        <location evidence="2 15">Cytoplasm</location>
    </subcellularLocation>
</comment>
<evidence type="ECO:0000256" key="3">
    <source>
        <dbReference type="ARBA" id="ARBA00004669"/>
    </source>
</evidence>
<dbReference type="GO" id="GO:0000166">
    <property type="term" value="F:nucleotide binding"/>
    <property type="evidence" value="ECO:0007669"/>
    <property type="project" value="UniProtKB-KW"/>
</dbReference>
<dbReference type="GO" id="GO:0032263">
    <property type="term" value="P:GMP salvage"/>
    <property type="evidence" value="ECO:0007669"/>
    <property type="project" value="TreeGrafter"/>
</dbReference>
<comment type="pathway">
    <text evidence="3 15">Purine metabolism; IMP biosynthesis via salvage pathway; IMP from hypoxanthine: step 1/1.</text>
</comment>
<evidence type="ECO:0000256" key="11">
    <source>
        <dbReference type="ARBA" id="ARBA00022741"/>
    </source>
</evidence>
<comment type="cofactor">
    <cofactor evidence="1 15">
        <name>Mg(2+)</name>
        <dbReference type="ChEBI" id="CHEBI:18420"/>
    </cofactor>
</comment>
<comment type="catalytic activity">
    <reaction evidence="13">
        <text>GMP + diphosphate = guanine + 5-phospho-alpha-D-ribose 1-diphosphate</text>
        <dbReference type="Rhea" id="RHEA:25424"/>
        <dbReference type="ChEBI" id="CHEBI:16235"/>
        <dbReference type="ChEBI" id="CHEBI:33019"/>
        <dbReference type="ChEBI" id="CHEBI:58017"/>
        <dbReference type="ChEBI" id="CHEBI:58115"/>
        <dbReference type="EC" id="2.4.2.8"/>
    </reaction>
    <physiologicalReaction direction="right-to-left" evidence="13">
        <dbReference type="Rhea" id="RHEA:25426"/>
    </physiologicalReaction>
</comment>
<dbReference type="GO" id="GO:0006166">
    <property type="term" value="P:purine ribonucleoside salvage"/>
    <property type="evidence" value="ECO:0007669"/>
    <property type="project" value="UniProtKB-KW"/>
</dbReference>
<keyword evidence="8 15" id="KW-0808">Transferase</keyword>
<evidence type="ECO:0000256" key="10">
    <source>
        <dbReference type="ARBA" id="ARBA00022726"/>
    </source>
</evidence>
<keyword evidence="6 15" id="KW-0963">Cytoplasm</keyword>
<comment type="similarity">
    <text evidence="4 15">Belongs to the purine/pyrimidine phosphoribosyltransferase family.</text>
</comment>
<dbReference type="GO" id="GO:0004422">
    <property type="term" value="F:hypoxanthine phosphoribosyltransferase activity"/>
    <property type="evidence" value="ECO:0007669"/>
    <property type="project" value="InterPro"/>
</dbReference>
<dbReference type="GO" id="GO:0006178">
    <property type="term" value="P:guanine salvage"/>
    <property type="evidence" value="ECO:0007669"/>
    <property type="project" value="TreeGrafter"/>
</dbReference>
<evidence type="ECO:0000256" key="9">
    <source>
        <dbReference type="ARBA" id="ARBA00022723"/>
    </source>
</evidence>
<dbReference type="GO" id="GO:0032264">
    <property type="term" value="P:IMP salvage"/>
    <property type="evidence" value="ECO:0007669"/>
    <property type="project" value="UniProtKB-UniPathway"/>
</dbReference>
<evidence type="ECO:0000256" key="8">
    <source>
        <dbReference type="ARBA" id="ARBA00022679"/>
    </source>
</evidence>
<keyword evidence="7 15" id="KW-0328">Glycosyltransferase</keyword>
<evidence type="ECO:0000256" key="1">
    <source>
        <dbReference type="ARBA" id="ARBA00001946"/>
    </source>
</evidence>
<evidence type="ECO:0000256" key="6">
    <source>
        <dbReference type="ARBA" id="ARBA00022490"/>
    </source>
</evidence>
<dbReference type="Pfam" id="PF00156">
    <property type="entry name" value="Pribosyltran"/>
    <property type="match status" value="1"/>
</dbReference>
<dbReference type="InterPro" id="IPR029057">
    <property type="entry name" value="PRTase-like"/>
</dbReference>
<dbReference type="GO" id="GO:0046100">
    <property type="term" value="P:hypoxanthine metabolic process"/>
    <property type="evidence" value="ECO:0007669"/>
    <property type="project" value="TreeGrafter"/>
</dbReference>
<evidence type="ECO:0000313" key="18">
    <source>
        <dbReference type="Proteomes" id="UP000179237"/>
    </source>
</evidence>
<evidence type="ECO:0000256" key="4">
    <source>
        <dbReference type="ARBA" id="ARBA00008391"/>
    </source>
</evidence>
<accession>A0A1F5FVE4</accession>
<dbReference type="PANTHER" id="PTHR43340:SF1">
    <property type="entry name" value="HYPOXANTHINE PHOSPHORIBOSYLTRANSFERASE"/>
    <property type="match status" value="1"/>
</dbReference>
<evidence type="ECO:0000256" key="13">
    <source>
        <dbReference type="ARBA" id="ARBA00048811"/>
    </source>
</evidence>
<dbReference type="GO" id="GO:0052657">
    <property type="term" value="F:guanine phosphoribosyltransferase activity"/>
    <property type="evidence" value="ECO:0007669"/>
    <property type="project" value="RHEA"/>
</dbReference>
<organism evidence="17 18">
    <name type="scientific">Candidatus Collierbacteria bacterium RIFOXYD1_FULL_40_9</name>
    <dbReference type="NCBI Taxonomy" id="1817731"/>
    <lineage>
        <taxon>Bacteria</taxon>
        <taxon>Candidatus Collieribacteriota</taxon>
    </lineage>
</organism>
<sequence length="189" mass="21396">MPARVYTNYVTENSSKPAWEELLSEEIIKSRVVELAKEIAVQFPVDNLLVVCVLRGGFIFTADLVRELYEYFPDLEIDFVAVSSYGGSYESSRSPRIDKDLNIDITNRNVLLVEDIVDTGYSFAKLLDLLATRNPKSLKTCAFLSKPDRREIEVPIDFVGFSVPDKWLEGFGLDSAEKGRHRKNIVAKV</sequence>
<dbReference type="UniPathway" id="UPA00591">
    <property type="reaction ID" value="UER00648"/>
</dbReference>